<dbReference type="PRINTS" id="PR00449">
    <property type="entry name" value="RASTRNSFRMNG"/>
</dbReference>
<dbReference type="KEGG" id="hazt:125179139"/>
<dbReference type="PANTHER" id="PTHR46350">
    <property type="entry name" value="RAS LIKE FAMILY 10 MEMBER B-RELATED"/>
    <property type="match status" value="1"/>
</dbReference>
<gene>
    <name evidence="2" type="primary">LOC125178181</name>
    <name evidence="3" type="synonym">LOC125179139</name>
</gene>
<evidence type="ECO:0000313" key="2">
    <source>
        <dbReference type="RefSeq" id="XP_047737294.1"/>
    </source>
</evidence>
<dbReference type="GO" id="GO:0005525">
    <property type="term" value="F:GTP binding"/>
    <property type="evidence" value="ECO:0007669"/>
    <property type="project" value="InterPro"/>
</dbReference>
<dbReference type="AlphaFoldDB" id="A0A979FM56"/>
<protein>
    <submittedName>
        <fullName evidence="2 3">Ras-like protein family member 10A</fullName>
    </submittedName>
</protein>
<sequence length="98" mass="11286">IQESRDLHEVALLVVGNKRDLLPDTRYAAERSREMASLVRKQWKAGYVEVSAKYNWRVVAAFRELIAAVEETRARDSSRPHNLHELHEAIESSKCTIL</sequence>
<reference evidence="2 3" key="1">
    <citation type="submission" date="2025-04" db="UniProtKB">
        <authorList>
            <consortium name="RefSeq"/>
        </authorList>
    </citation>
    <scope>IDENTIFICATION</scope>
    <source>
        <tissue evidence="2 3">Whole organism</tissue>
    </source>
</reference>
<dbReference type="Gene3D" id="3.40.50.300">
    <property type="entry name" value="P-loop containing nucleotide triphosphate hydrolases"/>
    <property type="match status" value="1"/>
</dbReference>
<dbReference type="InterPro" id="IPR052661">
    <property type="entry name" value="Ras-like_GTPase_Reg"/>
</dbReference>
<feature type="non-terminal residue" evidence="2">
    <location>
        <position position="1"/>
    </location>
</feature>
<dbReference type="GO" id="GO:0003924">
    <property type="term" value="F:GTPase activity"/>
    <property type="evidence" value="ECO:0007669"/>
    <property type="project" value="InterPro"/>
</dbReference>
<accession>A0A979FM56</accession>
<dbReference type="InterPro" id="IPR001806">
    <property type="entry name" value="Small_GTPase"/>
</dbReference>
<dbReference type="InterPro" id="IPR027417">
    <property type="entry name" value="P-loop_NTPase"/>
</dbReference>
<dbReference type="PROSITE" id="PS51421">
    <property type="entry name" value="RAS"/>
    <property type="match status" value="1"/>
</dbReference>
<dbReference type="Proteomes" id="UP000694843">
    <property type="component" value="Unplaced"/>
</dbReference>
<name>A0A979FM56_HYAAZ</name>
<dbReference type="RefSeq" id="XP_047740332.1">
    <property type="nucleotide sequence ID" value="XM_047884376.1"/>
</dbReference>
<organism evidence="1 2">
    <name type="scientific">Hyalella azteca</name>
    <name type="common">Amphipod</name>
    <dbReference type="NCBI Taxonomy" id="294128"/>
    <lineage>
        <taxon>Eukaryota</taxon>
        <taxon>Metazoa</taxon>
        <taxon>Ecdysozoa</taxon>
        <taxon>Arthropoda</taxon>
        <taxon>Crustacea</taxon>
        <taxon>Multicrustacea</taxon>
        <taxon>Malacostraca</taxon>
        <taxon>Eumalacostraca</taxon>
        <taxon>Peracarida</taxon>
        <taxon>Amphipoda</taxon>
        <taxon>Senticaudata</taxon>
        <taxon>Talitrida</taxon>
        <taxon>Talitroidea</taxon>
        <taxon>Hyalellidae</taxon>
        <taxon>Hyalella</taxon>
    </lineage>
</organism>
<dbReference type="SUPFAM" id="SSF52540">
    <property type="entry name" value="P-loop containing nucleoside triphosphate hydrolases"/>
    <property type="match status" value="1"/>
</dbReference>
<dbReference type="RefSeq" id="XP_047737294.1">
    <property type="nucleotide sequence ID" value="XM_047881338.1"/>
</dbReference>
<keyword evidence="1" id="KW-1185">Reference proteome</keyword>
<proteinExistence type="predicted"/>
<dbReference type="KEGG" id="hazt:125178181"/>
<dbReference type="OrthoDB" id="299781at2759"/>
<dbReference type="Pfam" id="PF00071">
    <property type="entry name" value="Ras"/>
    <property type="match status" value="1"/>
</dbReference>
<evidence type="ECO:0000313" key="3">
    <source>
        <dbReference type="RefSeq" id="XP_047740332.1"/>
    </source>
</evidence>
<dbReference type="PANTHER" id="PTHR46350:SF2">
    <property type="entry name" value="RAS LIKE FAMILY 10 MEMBER B"/>
    <property type="match status" value="1"/>
</dbReference>
<evidence type="ECO:0000313" key="1">
    <source>
        <dbReference type="Proteomes" id="UP000694843"/>
    </source>
</evidence>
<dbReference type="GeneID" id="125178181"/>